<dbReference type="Gene3D" id="3.30.559.10">
    <property type="entry name" value="Chloramphenicol acetyltransferase-like domain"/>
    <property type="match status" value="1"/>
</dbReference>
<accession>A0A7D6EAM5</accession>
<dbReference type="Gene3D" id="3.30.559.30">
    <property type="entry name" value="Nonribosomal peptide synthetase, condensation domain"/>
    <property type="match status" value="1"/>
</dbReference>
<dbReference type="PROSITE" id="PS00455">
    <property type="entry name" value="AMP_BINDING"/>
    <property type="match status" value="1"/>
</dbReference>
<dbReference type="Gene3D" id="3.30.300.30">
    <property type="match status" value="1"/>
</dbReference>
<organism evidence="5 6">
    <name type="scientific">Mycobacterium vicinigordonae</name>
    <dbReference type="NCBI Taxonomy" id="1719132"/>
    <lineage>
        <taxon>Bacteria</taxon>
        <taxon>Bacillati</taxon>
        <taxon>Actinomycetota</taxon>
        <taxon>Actinomycetes</taxon>
        <taxon>Mycobacteriales</taxon>
        <taxon>Mycobacteriaceae</taxon>
        <taxon>Mycobacterium</taxon>
    </lineage>
</organism>
<proteinExistence type="predicted"/>
<dbReference type="Gene3D" id="3.40.50.12780">
    <property type="entry name" value="N-terminal domain of ligase-like"/>
    <property type="match status" value="1"/>
</dbReference>
<dbReference type="KEGG" id="mgor:H0P51_07715"/>
<evidence type="ECO:0000259" key="3">
    <source>
        <dbReference type="Pfam" id="PF00501"/>
    </source>
</evidence>
<dbReference type="Proteomes" id="UP000510682">
    <property type="component" value="Chromosome"/>
</dbReference>
<dbReference type="GO" id="GO:0043041">
    <property type="term" value="P:amino acid activation for nonribosomal peptide biosynthetic process"/>
    <property type="evidence" value="ECO:0007669"/>
    <property type="project" value="TreeGrafter"/>
</dbReference>
<evidence type="ECO:0000256" key="2">
    <source>
        <dbReference type="ARBA" id="ARBA00022553"/>
    </source>
</evidence>
<name>A0A7D6EAM5_9MYCO</name>
<sequence length="1384" mass="148121">MGCGTGEVRAGNCAVTVLDQAHTQRVPLSHSQRNIYQGVLQDGEPSLYLISKRYRFRPLDPARFLAALAASVLENPIQLCVLEASPGPDGVPDLVPQLGVSDLVRSAPETDDVELAETWQTGILGRPLVRYTVRTDSAGTVCGMDVDSHHILLDGGATGIIEASLAHHLSAGYIAEIPCATDGLAKVALAHQREAARVAEALQRLAAVVQRELAEESVIAGPSEAPVLAARGVLRESVLVCGDRYDALLALSEARHVPLNVLVTAAAMAVDASRRQSTDGLVVHAVDNRFGDPELNVATCLVNSVAQTFQFQPFASVADVVALLDRSYVKAVRRRWLREEHYRRMYLAINRATGVQALTLNFIRRSCAPQLRPFLTEAPEATRIGPVEGMTVACVQDEEQRSLQLAIWDRADLPERGLDGGRHTGVAQRIADALHSMPTLWHQPIAMMVDEWFAIDADGARRPGYPASRRETFTATAWFADPSVERFLQRRSFVYPWVGWLIGQGVAAGDIVVCCDDGSERTIDLLLACHLAGCGYSVCDGVDELRQRADAISAAGDTAHVVDLGAAELVGVLDDAVGRRIDEVRRAPGLPGQTAYVMPTSGSTGRPKLVRVTHGSLGAFCGGVRHGYGWGPDDTILQSAPLTSDISIEEIFGAAFCGAKLVRSTAMRSGDLDTLTRDLIEQRATVADLPTAIWQLLCDDDMALDALHRSNLRQIVIGGEALRTTAIHRWRDHALARRISLISSYGPTETTVVVTYLPITGEGSDRLGRPVLPNTVFTAFGEVVVVGDLVSAGYLGIEGRGFGIVTTPDGTQRRAFATADRVSVDAEGFPIFAGRKDAIVKIAGKRVDTAEVVARVCADPTISDLAVEPHDGRLGVWFQTAQTRSTGEDPAAAARIRLLLQSLGVPSSFVTAVGDIPRKPNGKVDSARLPALPQLDCAATDTASGEADGLAEMWSRQLDQPIRADTSLLAAGIGSVDLIRILPQTRAYLGRQLTLLDLVSADTATNLIEDQAAQGWLDSGTATEIKRDLTLLLKPNAVCPQQNHDSGAIVVLGASGILGTGFARAVLDLAQSGTSHPEVVFVTRSALPQHDPWDWLRGADGIRLHQLTGSDSAELNALSRGARTVINCVGNTNVLVPYRELRSANVEFVAALTQACAGQGARLVHLSTFVVHADVTQPHVTDPRHAPYPYAAAKSLAELVVAASPPALDFSIVRLPRVLGDKYQLSSSADIFVSLVDACLALGAYPALTLTEEITTGSAAAAAILGLNSGAAALGRGLAVLRGQPVAYAEFLDGYGLEEISVAEWKARLDRSDWARRNPRRWSVLDGWISLGSRLGERSYSQYLADRPTVELAVDTVTEVDARPQPLRDLLARGHGKVAQPQAV</sequence>
<dbReference type="GO" id="GO:0031177">
    <property type="term" value="F:phosphopantetheine binding"/>
    <property type="evidence" value="ECO:0007669"/>
    <property type="project" value="TreeGrafter"/>
</dbReference>
<dbReference type="EMBL" id="CP059165">
    <property type="protein sequence ID" value="QLL08785.1"/>
    <property type="molecule type" value="Genomic_DNA"/>
</dbReference>
<feature type="domain" description="NAD-dependent epimerase/dehydratase" evidence="4">
    <location>
        <begin position="1049"/>
        <end position="1222"/>
    </location>
</feature>
<evidence type="ECO:0000259" key="4">
    <source>
        <dbReference type="Pfam" id="PF01370"/>
    </source>
</evidence>
<dbReference type="Pfam" id="PF00501">
    <property type="entry name" value="AMP-binding"/>
    <property type="match status" value="1"/>
</dbReference>
<dbReference type="InterPro" id="IPR042099">
    <property type="entry name" value="ANL_N_sf"/>
</dbReference>
<dbReference type="Gene3D" id="3.40.50.720">
    <property type="entry name" value="NAD(P)-binding Rossmann-like Domain"/>
    <property type="match status" value="1"/>
</dbReference>
<keyword evidence="2" id="KW-0597">Phosphoprotein</keyword>
<reference evidence="6" key="1">
    <citation type="submission" date="2020-07" db="EMBL/GenBank/DDBJ databases">
        <title>Description of Mycobacterium gordonae subsp. intergordonae subsp.nov. and Mycobacterium gordonae subsp. gordonae subsp. nov.</title>
        <authorList>
            <person name="Yu X."/>
        </authorList>
    </citation>
    <scope>NUCLEOTIDE SEQUENCE [LARGE SCALE GENOMIC DNA]</scope>
    <source>
        <strain evidence="6">24</strain>
    </source>
</reference>
<evidence type="ECO:0000256" key="1">
    <source>
        <dbReference type="ARBA" id="ARBA00022450"/>
    </source>
</evidence>
<dbReference type="PANTHER" id="PTHR45527:SF1">
    <property type="entry name" value="FATTY ACID SYNTHASE"/>
    <property type="match status" value="1"/>
</dbReference>
<reference evidence="5 6" key="2">
    <citation type="submission" date="2020-07" db="EMBL/GenBank/DDBJ databases">
        <authorList>
            <person name="Yu X."/>
        </authorList>
    </citation>
    <scope>NUCLEOTIDE SEQUENCE [LARGE SCALE GENOMIC DNA]</scope>
    <source>
        <strain evidence="6">24</strain>
    </source>
</reference>
<dbReference type="InterPro" id="IPR000873">
    <property type="entry name" value="AMP-dep_synth/lig_dom"/>
</dbReference>
<feature type="domain" description="AMP-dependent synthetase/ligase" evidence="3">
    <location>
        <begin position="500"/>
        <end position="774"/>
    </location>
</feature>
<protein>
    <submittedName>
        <fullName evidence="5">AMP-binding protein</fullName>
    </submittedName>
</protein>
<dbReference type="InterPro" id="IPR036291">
    <property type="entry name" value="NAD(P)-bd_dom_sf"/>
</dbReference>
<dbReference type="PANTHER" id="PTHR45527">
    <property type="entry name" value="NONRIBOSOMAL PEPTIDE SYNTHETASE"/>
    <property type="match status" value="1"/>
</dbReference>
<gene>
    <name evidence="5" type="ORF">H0P51_07715</name>
</gene>
<dbReference type="InterPro" id="IPR023213">
    <property type="entry name" value="CAT-like_dom_sf"/>
</dbReference>
<dbReference type="GO" id="GO:0044550">
    <property type="term" value="P:secondary metabolite biosynthetic process"/>
    <property type="evidence" value="ECO:0007669"/>
    <property type="project" value="TreeGrafter"/>
</dbReference>
<dbReference type="SUPFAM" id="SSF51735">
    <property type="entry name" value="NAD(P)-binding Rossmann-fold domains"/>
    <property type="match status" value="1"/>
</dbReference>
<dbReference type="Pfam" id="PF01370">
    <property type="entry name" value="Epimerase"/>
    <property type="match status" value="1"/>
</dbReference>
<dbReference type="SUPFAM" id="SSF52777">
    <property type="entry name" value="CoA-dependent acyltransferases"/>
    <property type="match status" value="1"/>
</dbReference>
<keyword evidence="1" id="KW-0596">Phosphopantetheine</keyword>
<reference evidence="6" key="3">
    <citation type="submission" date="2023-07" db="EMBL/GenBank/DDBJ databases">
        <title>Description of Mycobacterium gordonae subsp. intergordonae subsp.nov. and Mycobacterium gordonae subsp. gordonae subsp. nov.</title>
        <authorList>
            <person name="Huang H."/>
        </authorList>
    </citation>
    <scope>NUCLEOTIDE SEQUENCE [LARGE SCALE GENOMIC DNA]</scope>
    <source>
        <strain evidence="6">24</strain>
    </source>
</reference>
<dbReference type="InterPro" id="IPR045851">
    <property type="entry name" value="AMP-bd_C_sf"/>
</dbReference>
<dbReference type="SUPFAM" id="SSF56801">
    <property type="entry name" value="Acetyl-CoA synthetase-like"/>
    <property type="match status" value="1"/>
</dbReference>
<evidence type="ECO:0000313" key="6">
    <source>
        <dbReference type="Proteomes" id="UP000510682"/>
    </source>
</evidence>
<evidence type="ECO:0000313" key="5">
    <source>
        <dbReference type="EMBL" id="QLL08785.1"/>
    </source>
</evidence>
<keyword evidence="6" id="KW-1185">Reference proteome</keyword>
<dbReference type="InterPro" id="IPR001509">
    <property type="entry name" value="Epimerase_deHydtase"/>
</dbReference>
<dbReference type="InterPro" id="IPR020845">
    <property type="entry name" value="AMP-binding_CS"/>
</dbReference>
<dbReference type="GO" id="GO:0005829">
    <property type="term" value="C:cytosol"/>
    <property type="evidence" value="ECO:0007669"/>
    <property type="project" value="TreeGrafter"/>
</dbReference>